<feature type="domain" description="N-acetyltransferase" evidence="1">
    <location>
        <begin position="13"/>
        <end position="173"/>
    </location>
</feature>
<name>A0A418HQU9_STAGA</name>
<dbReference type="PANTHER" id="PTHR43792">
    <property type="entry name" value="GNAT FAMILY, PUTATIVE (AFU_ORTHOLOGUE AFUA_3G00765)-RELATED-RELATED"/>
    <property type="match status" value="1"/>
</dbReference>
<reference evidence="2 3" key="1">
    <citation type="journal article" date="2016" name="Front. Microbiol.">
        <title>Comprehensive Phylogenetic Analysis of Bovine Non-aureus Staphylococci Species Based on Whole-Genome Sequencing.</title>
        <authorList>
            <person name="Naushad S."/>
            <person name="Barkema H.W."/>
            <person name="Luby C."/>
            <person name="Condas L.A."/>
            <person name="Nobrega D.B."/>
            <person name="Carson D.A."/>
            <person name="De Buck J."/>
        </authorList>
    </citation>
    <scope>NUCLEOTIDE SEQUENCE [LARGE SCALE GENOMIC DNA]</scope>
    <source>
        <strain evidence="2 3">SNUC 1388</strain>
    </source>
</reference>
<evidence type="ECO:0000313" key="3">
    <source>
        <dbReference type="Proteomes" id="UP000283576"/>
    </source>
</evidence>
<dbReference type="InterPro" id="IPR051531">
    <property type="entry name" value="N-acetyltransferase"/>
</dbReference>
<dbReference type="InterPro" id="IPR016181">
    <property type="entry name" value="Acyl_CoA_acyltransferase"/>
</dbReference>
<gene>
    <name evidence="2" type="ORF">BUZ01_04275</name>
</gene>
<sequence>MNLNIVLETKRLLLIRPTEDYLTALYQLHADPRTNVYNPAGPHREISETKEMLNEWIKHWLAYDFGYCLMIDKESKAMIGMCGLRYKRLDGNVVLNLAYRLSPEYGRKGYTKEACLALIQYIKKVQHIDNRIVAHTKADNIPSIRTAKSLGFLRETQYDNFEASGDVYLFEPN</sequence>
<accession>A0A418HQU9</accession>
<proteinExistence type="predicted"/>
<dbReference type="SUPFAM" id="SSF55729">
    <property type="entry name" value="Acyl-CoA N-acyltransferases (Nat)"/>
    <property type="match status" value="1"/>
</dbReference>
<protein>
    <submittedName>
        <fullName evidence="2">N-acetyltransferase</fullName>
    </submittedName>
</protein>
<comment type="caution">
    <text evidence="2">The sequence shown here is derived from an EMBL/GenBank/DDBJ whole genome shotgun (WGS) entry which is preliminary data.</text>
</comment>
<evidence type="ECO:0000259" key="1">
    <source>
        <dbReference type="PROSITE" id="PS51186"/>
    </source>
</evidence>
<dbReference type="Proteomes" id="UP000283576">
    <property type="component" value="Unassembled WGS sequence"/>
</dbReference>
<dbReference type="Gene3D" id="3.40.630.30">
    <property type="match status" value="1"/>
</dbReference>
<dbReference type="EMBL" id="QXRZ01000002">
    <property type="protein sequence ID" value="RIL43849.1"/>
    <property type="molecule type" value="Genomic_DNA"/>
</dbReference>
<dbReference type="GO" id="GO:0016747">
    <property type="term" value="F:acyltransferase activity, transferring groups other than amino-acyl groups"/>
    <property type="evidence" value="ECO:0007669"/>
    <property type="project" value="InterPro"/>
</dbReference>
<keyword evidence="2" id="KW-0808">Transferase</keyword>
<dbReference type="PANTHER" id="PTHR43792:SF13">
    <property type="entry name" value="ACETYLTRANSFERASE"/>
    <property type="match status" value="1"/>
</dbReference>
<organism evidence="2 3">
    <name type="scientific">Staphylococcus gallinarum</name>
    <dbReference type="NCBI Taxonomy" id="1293"/>
    <lineage>
        <taxon>Bacteria</taxon>
        <taxon>Bacillati</taxon>
        <taxon>Bacillota</taxon>
        <taxon>Bacilli</taxon>
        <taxon>Bacillales</taxon>
        <taxon>Staphylococcaceae</taxon>
        <taxon>Staphylococcus</taxon>
    </lineage>
</organism>
<dbReference type="Pfam" id="PF13302">
    <property type="entry name" value="Acetyltransf_3"/>
    <property type="match status" value="1"/>
</dbReference>
<evidence type="ECO:0000313" key="2">
    <source>
        <dbReference type="EMBL" id="RIL43849.1"/>
    </source>
</evidence>
<dbReference type="AlphaFoldDB" id="A0A418HQU9"/>
<dbReference type="PROSITE" id="PS51186">
    <property type="entry name" value="GNAT"/>
    <property type="match status" value="1"/>
</dbReference>
<dbReference type="InterPro" id="IPR000182">
    <property type="entry name" value="GNAT_dom"/>
</dbReference>